<gene>
    <name evidence="6" type="primary">LOC108080226</name>
</gene>
<protein>
    <submittedName>
        <fullName evidence="6">Probable proteasome subunit beta type-2</fullName>
    </submittedName>
</protein>
<dbReference type="InterPro" id="IPR029055">
    <property type="entry name" value="Ntn_hydrolases_N"/>
</dbReference>
<dbReference type="Proteomes" id="UP001652661">
    <property type="component" value="Chromosome X"/>
</dbReference>
<dbReference type="OrthoDB" id="268428at2759"/>
<keyword evidence="2" id="KW-0963">Cytoplasm</keyword>
<dbReference type="GO" id="GO:0005634">
    <property type="term" value="C:nucleus"/>
    <property type="evidence" value="ECO:0007669"/>
    <property type="project" value="UniProtKB-SubCell"/>
</dbReference>
<dbReference type="GO" id="GO:0005737">
    <property type="term" value="C:cytoplasm"/>
    <property type="evidence" value="ECO:0007669"/>
    <property type="project" value="TreeGrafter"/>
</dbReference>
<dbReference type="GO" id="GO:0051603">
    <property type="term" value="P:proteolysis involved in protein catabolic process"/>
    <property type="evidence" value="ECO:0007669"/>
    <property type="project" value="InterPro"/>
</dbReference>
<proteinExistence type="predicted"/>
<comment type="subunit">
    <text evidence="4">The 26S proteasome consists of a 20S proteasome core and two 19S regulatory subunits. The 20S proteasome core is composed of 28 subunits that are arranged in four stacked rings, resulting in a barrel-shaped structure. The two end rings are each formed by seven alpha subunits, and the two central rings are each formed by seven beta subunits. The catalytic chamber with the active sites is on the inside of the barrel.</text>
</comment>
<evidence type="ECO:0000256" key="3">
    <source>
        <dbReference type="ARBA" id="ARBA00022942"/>
    </source>
</evidence>
<accession>A0A6P4IPF3</accession>
<dbReference type="PANTHER" id="PTHR32194:SF2">
    <property type="entry name" value="PROTEASOME SUBUNIT BETA TYPE-1"/>
    <property type="match status" value="1"/>
</dbReference>
<keyword evidence="3 6" id="KW-0647">Proteasome</keyword>
<dbReference type="PANTHER" id="PTHR32194">
    <property type="entry name" value="METALLOPROTEASE TLDD"/>
    <property type="match status" value="1"/>
</dbReference>
<dbReference type="GO" id="GO:0005839">
    <property type="term" value="C:proteasome core complex"/>
    <property type="evidence" value="ECO:0007669"/>
    <property type="project" value="InterPro"/>
</dbReference>
<evidence type="ECO:0000256" key="1">
    <source>
        <dbReference type="ARBA" id="ARBA00004123"/>
    </source>
</evidence>
<evidence type="ECO:0000256" key="2">
    <source>
        <dbReference type="ARBA" id="ARBA00022490"/>
    </source>
</evidence>
<organism evidence="5 6">
    <name type="scientific">Drosophila kikkawai</name>
    <name type="common">Fruit fly</name>
    <dbReference type="NCBI Taxonomy" id="30033"/>
    <lineage>
        <taxon>Eukaryota</taxon>
        <taxon>Metazoa</taxon>
        <taxon>Ecdysozoa</taxon>
        <taxon>Arthropoda</taxon>
        <taxon>Hexapoda</taxon>
        <taxon>Insecta</taxon>
        <taxon>Pterygota</taxon>
        <taxon>Neoptera</taxon>
        <taxon>Endopterygota</taxon>
        <taxon>Diptera</taxon>
        <taxon>Brachycera</taxon>
        <taxon>Muscomorpha</taxon>
        <taxon>Ephydroidea</taxon>
        <taxon>Drosophilidae</taxon>
        <taxon>Drosophila</taxon>
        <taxon>Sophophora</taxon>
    </lineage>
</organism>
<dbReference type="RefSeq" id="XP_017030370.1">
    <property type="nucleotide sequence ID" value="XM_017174881.3"/>
</dbReference>
<dbReference type="SUPFAM" id="SSF56235">
    <property type="entry name" value="N-terminal nucleophile aminohydrolases (Ntn hydrolases)"/>
    <property type="match status" value="1"/>
</dbReference>
<evidence type="ECO:0000313" key="5">
    <source>
        <dbReference type="Proteomes" id="UP001652661"/>
    </source>
</evidence>
<evidence type="ECO:0000256" key="4">
    <source>
        <dbReference type="ARBA" id="ARBA00026071"/>
    </source>
</evidence>
<reference evidence="6" key="1">
    <citation type="submission" date="2025-08" db="UniProtKB">
        <authorList>
            <consortium name="RefSeq"/>
        </authorList>
    </citation>
    <scope>IDENTIFICATION</scope>
    <source>
        <strain evidence="6">14028-0561.14</strain>
        <tissue evidence="6">Whole fly</tissue>
    </source>
</reference>
<sequence length="205" mass="23300">MEAFLGIKGKDFVMLASVTMNTQQGMLQQECILHPLNKHSMMTVVAVADGKSLKFKKRILQHLGLFEVYNGHRLTLQAAVHYSSRNLLRFKRGHPNNQITIMIGGFDSINGPELHCIDYKGTVAAIPYGVRGSHPEFCDFLLQDLYKPNLDQELAYKALRSCAEKIKKKFVVNSFNFEVFVIQKEGTKRVTEEEFSKCDESLINN</sequence>
<keyword evidence="5" id="KW-1185">Reference proteome</keyword>
<evidence type="ECO:0000313" key="6">
    <source>
        <dbReference type="RefSeq" id="XP_017030370.1"/>
    </source>
</evidence>
<dbReference type="GeneID" id="108080226"/>
<dbReference type="InterPro" id="IPR001353">
    <property type="entry name" value="Proteasome_sua/b"/>
</dbReference>
<comment type="subcellular location">
    <subcellularLocation>
        <location evidence="1">Nucleus</location>
    </subcellularLocation>
</comment>
<dbReference type="Pfam" id="PF00227">
    <property type="entry name" value="Proteasome"/>
    <property type="match status" value="1"/>
</dbReference>
<dbReference type="Gene3D" id="3.60.20.10">
    <property type="entry name" value="Glutamine Phosphoribosylpyrophosphate, subunit 1, domain 1"/>
    <property type="match status" value="1"/>
</dbReference>
<name>A0A6P4IPF3_DROKI</name>
<dbReference type="AlphaFoldDB" id="A0A6P4IPF3"/>
<dbReference type="InterPro" id="IPR023333">
    <property type="entry name" value="Proteasome_suB-type"/>
</dbReference>